<accession>A0ABW4JEB8</accession>
<dbReference type="EMBL" id="JBHUCX010000018">
    <property type="protein sequence ID" value="MFD1674308.1"/>
    <property type="molecule type" value="Genomic_DNA"/>
</dbReference>
<dbReference type="Proteomes" id="UP001597079">
    <property type="component" value="Unassembled WGS sequence"/>
</dbReference>
<comment type="caution">
    <text evidence="1">The sequence shown here is derived from an EMBL/GenBank/DDBJ whole genome shotgun (WGS) entry which is preliminary data.</text>
</comment>
<evidence type="ECO:0000313" key="2">
    <source>
        <dbReference type="Proteomes" id="UP001597079"/>
    </source>
</evidence>
<proteinExistence type="predicted"/>
<name>A0ABW4JEB8_9BACL</name>
<evidence type="ECO:0000313" key="1">
    <source>
        <dbReference type="EMBL" id="MFD1674308.1"/>
    </source>
</evidence>
<keyword evidence="2" id="KW-1185">Reference proteome</keyword>
<reference evidence="2" key="1">
    <citation type="journal article" date="2019" name="Int. J. Syst. Evol. Microbiol.">
        <title>The Global Catalogue of Microorganisms (GCM) 10K type strain sequencing project: providing services to taxonomists for standard genome sequencing and annotation.</title>
        <authorList>
            <consortium name="The Broad Institute Genomics Platform"/>
            <consortium name="The Broad Institute Genome Sequencing Center for Infectious Disease"/>
            <person name="Wu L."/>
            <person name="Ma J."/>
        </authorList>
    </citation>
    <scope>NUCLEOTIDE SEQUENCE [LARGE SCALE GENOMIC DNA]</scope>
    <source>
        <strain evidence="2">CGMCC 1.12286</strain>
    </source>
</reference>
<sequence length="102" mass="11978">MKIGKCPVCGKPVYESPKSFSCVGWKDKSCDFTIWKQVSGHELDQGDAELLCQIRRSRKKTDYNKRTKRYEEWRYEVGDDNKIHRVILEEFVYGANGKELVK</sequence>
<protein>
    <recommendedName>
        <fullName evidence="3">DNA topoisomerase III</fullName>
    </recommendedName>
</protein>
<gene>
    <name evidence="1" type="ORF">ACFSB2_06255</name>
</gene>
<evidence type="ECO:0008006" key="3">
    <source>
        <dbReference type="Google" id="ProtNLM"/>
    </source>
</evidence>
<organism evidence="1 2">
    <name type="scientific">Alicyclobacillus fodiniaquatilis</name>
    <dbReference type="NCBI Taxonomy" id="1661150"/>
    <lineage>
        <taxon>Bacteria</taxon>
        <taxon>Bacillati</taxon>
        <taxon>Bacillota</taxon>
        <taxon>Bacilli</taxon>
        <taxon>Bacillales</taxon>
        <taxon>Alicyclobacillaceae</taxon>
        <taxon>Alicyclobacillus</taxon>
    </lineage>
</organism>
<dbReference type="RefSeq" id="WP_377942172.1">
    <property type="nucleotide sequence ID" value="NZ_JBHUCX010000018.1"/>
</dbReference>